<comment type="caution">
    <text evidence="2">The sequence shown here is derived from an EMBL/GenBank/DDBJ whole genome shotgun (WGS) entry which is preliminary data.</text>
</comment>
<feature type="compositionally biased region" description="Low complexity" evidence="1">
    <location>
        <begin position="9"/>
        <end position="28"/>
    </location>
</feature>
<dbReference type="Proteomes" id="UP001239795">
    <property type="component" value="Unassembled WGS sequence"/>
</dbReference>
<dbReference type="EMBL" id="MLGG01000079">
    <property type="protein sequence ID" value="KAK1447519.1"/>
    <property type="molecule type" value="Genomic_DNA"/>
</dbReference>
<name>A0AAI9TX00_9PEZI</name>
<evidence type="ECO:0000256" key="1">
    <source>
        <dbReference type="SAM" id="MobiDB-lite"/>
    </source>
</evidence>
<reference evidence="2 3" key="1">
    <citation type="submission" date="2016-10" db="EMBL/GenBank/DDBJ databases">
        <title>The genome sequence of Colletotrichum fioriniae PJ7.</title>
        <authorList>
            <person name="Baroncelli R."/>
        </authorList>
    </citation>
    <scope>NUCLEOTIDE SEQUENCE [LARGE SCALE GENOMIC DNA]</scope>
    <source>
        <strain evidence="2">Col 31</strain>
    </source>
</reference>
<sequence length="120" mass="13776">MPPRSNNGSSSRQPPAQQQQQQPHNSSDQDIDLRPLEQYNHQHPHDHDFGPGWEYRVPQIPALPNNGFNVPSNAMRPQMGQQQAQLPASNVMPNQNFNLPLAQYIEPNNQQFNNQQNNYQ</sequence>
<feature type="region of interest" description="Disordered" evidence="1">
    <location>
        <begin position="1"/>
        <end position="85"/>
    </location>
</feature>
<protein>
    <submittedName>
        <fullName evidence="2">Uncharacterized protein</fullName>
    </submittedName>
</protein>
<gene>
    <name evidence="2" type="ORF">CMEL01_09358</name>
</gene>
<keyword evidence="3" id="KW-1185">Reference proteome</keyword>
<evidence type="ECO:0000313" key="2">
    <source>
        <dbReference type="EMBL" id="KAK1447519.1"/>
    </source>
</evidence>
<evidence type="ECO:0000313" key="3">
    <source>
        <dbReference type="Proteomes" id="UP001239795"/>
    </source>
</evidence>
<dbReference type="AlphaFoldDB" id="A0AAI9TX00"/>
<organism evidence="2 3">
    <name type="scientific">Colletotrichum melonis</name>
    <dbReference type="NCBI Taxonomy" id="1209925"/>
    <lineage>
        <taxon>Eukaryota</taxon>
        <taxon>Fungi</taxon>
        <taxon>Dikarya</taxon>
        <taxon>Ascomycota</taxon>
        <taxon>Pezizomycotina</taxon>
        <taxon>Sordariomycetes</taxon>
        <taxon>Hypocreomycetidae</taxon>
        <taxon>Glomerellales</taxon>
        <taxon>Glomerellaceae</taxon>
        <taxon>Colletotrichum</taxon>
        <taxon>Colletotrichum acutatum species complex</taxon>
    </lineage>
</organism>
<accession>A0AAI9TX00</accession>
<proteinExistence type="predicted"/>